<dbReference type="Gene3D" id="3.40.50.720">
    <property type="entry name" value="NAD(P)-binding Rossmann-like Domain"/>
    <property type="match status" value="1"/>
</dbReference>
<dbReference type="KEGG" id="sls:SLINC_0023"/>
<proteinExistence type="predicted"/>
<dbReference type="PANTHER" id="PTHR43781:SF1">
    <property type="entry name" value="SACCHAROPINE DEHYDROGENASE"/>
    <property type="match status" value="1"/>
</dbReference>
<sequence length="353" mass="37573">MLALADRFEADLPVAEVDVTSTADLTRLVEPSDVVVSTIGPFMRLGMAAVTAAARAGAHYFDSTGEGTFARRVLLELDAVATVRGATLVPAFGYDYVPGNLAGALALTRAGERARHVEAGYFITRAGQGDELLHRSTLRDAYTLTTPGTRRTLVAAAAEDGFAYRSPRPWSTARVVDERVGKRVRTFHYGGVKRTAMTVPGTEHLGLPEVFPQLESVEVGLGWFGRWTRPVQIAATIQAPLLRSAKARAALERWSERLPGSQREPDPDGRSLVIAVARDSRGRPLAASALTGPDPYEMTGSLLAWAAAHAAQPDAVLKPGAHGPVAAFGLDTLRLGAAEAGVHEVDGAPARRR</sequence>
<gene>
    <name evidence="1" type="ORF">SLINC_0023</name>
</gene>
<dbReference type="EMBL" id="CP016438">
    <property type="protein sequence ID" value="ANS62247.1"/>
    <property type="molecule type" value="Genomic_DNA"/>
</dbReference>
<dbReference type="PATRIC" id="fig|1915.4.peg.31"/>
<dbReference type="PANTHER" id="PTHR43781">
    <property type="entry name" value="SACCHAROPINE DEHYDROGENASE"/>
    <property type="match status" value="1"/>
</dbReference>
<evidence type="ECO:0000313" key="1">
    <source>
        <dbReference type="EMBL" id="ANS62247.1"/>
    </source>
</evidence>
<dbReference type="STRING" id="1915.SLINC_0023"/>
<keyword evidence="2" id="KW-1185">Reference proteome</keyword>
<evidence type="ECO:0000313" key="2">
    <source>
        <dbReference type="Proteomes" id="UP000092598"/>
    </source>
</evidence>
<reference evidence="1 2" key="1">
    <citation type="submission" date="2016-07" db="EMBL/GenBank/DDBJ databases">
        <title>Enhancement of antibiotic productionsby engineered nitrateutilization in actinobacteria.</title>
        <authorList>
            <person name="Meng S.C."/>
        </authorList>
    </citation>
    <scope>NUCLEOTIDE SEQUENCE [LARGE SCALE GENOMIC DNA]</scope>
    <source>
        <strain evidence="1 2">NRRL 2936</strain>
    </source>
</reference>
<dbReference type="SUPFAM" id="SSF51735">
    <property type="entry name" value="NAD(P)-binding Rossmann-fold domains"/>
    <property type="match status" value="1"/>
</dbReference>
<dbReference type="InterPro" id="IPR036291">
    <property type="entry name" value="NAD(P)-bd_dom_sf"/>
</dbReference>
<protein>
    <submittedName>
        <fullName evidence="1">Uncharacterized protein</fullName>
    </submittedName>
</protein>
<name>A0A1B1M1D7_STRLN</name>
<accession>A0A1B1M1D7</accession>
<organism evidence="1 2">
    <name type="scientific">Streptomyces lincolnensis</name>
    <dbReference type="NCBI Taxonomy" id="1915"/>
    <lineage>
        <taxon>Bacteria</taxon>
        <taxon>Bacillati</taxon>
        <taxon>Actinomycetota</taxon>
        <taxon>Actinomycetes</taxon>
        <taxon>Kitasatosporales</taxon>
        <taxon>Streptomycetaceae</taxon>
        <taxon>Streptomyces</taxon>
    </lineage>
</organism>
<dbReference type="AlphaFoldDB" id="A0A1B1M1D7"/>
<dbReference type="Proteomes" id="UP000092598">
    <property type="component" value="Chromosome"/>
</dbReference>